<accession>C8PFH5</accession>
<evidence type="ECO:0000313" key="1">
    <source>
        <dbReference type="EMBL" id="EEV18441.1"/>
    </source>
</evidence>
<gene>
    <name evidence="1" type="ORF">CAMGR0001_2132</name>
</gene>
<organism evidence="1 2">
    <name type="scientific">Campylobacter gracilis RM3268</name>
    <dbReference type="NCBI Taxonomy" id="553220"/>
    <lineage>
        <taxon>Bacteria</taxon>
        <taxon>Pseudomonadati</taxon>
        <taxon>Campylobacterota</taxon>
        <taxon>Epsilonproteobacteria</taxon>
        <taxon>Campylobacterales</taxon>
        <taxon>Campylobacteraceae</taxon>
        <taxon>Campylobacter</taxon>
    </lineage>
</organism>
<evidence type="ECO:0000313" key="2">
    <source>
        <dbReference type="Proteomes" id="UP000005709"/>
    </source>
</evidence>
<dbReference type="RefSeq" id="WP_005870009.1">
    <property type="nucleotide sequence ID" value="NZ_ACYG01000014.1"/>
</dbReference>
<sequence length="45" mass="4935">MDTTIHTRVISPDSDKFGGRKILVKFFMADVPSGALNCNNGFYIG</sequence>
<dbReference type="AlphaFoldDB" id="C8PFH5"/>
<protein>
    <submittedName>
        <fullName evidence="1">Uncharacterized protein</fullName>
    </submittedName>
</protein>
<dbReference type="Proteomes" id="UP000005709">
    <property type="component" value="Unassembled WGS sequence"/>
</dbReference>
<dbReference type="EMBL" id="ACYG01000014">
    <property type="protein sequence ID" value="EEV18441.1"/>
    <property type="molecule type" value="Genomic_DNA"/>
</dbReference>
<comment type="caution">
    <text evidence="1">The sequence shown here is derived from an EMBL/GenBank/DDBJ whole genome shotgun (WGS) entry which is preliminary data.</text>
</comment>
<proteinExistence type="predicted"/>
<name>C8PFH5_9BACT</name>
<reference evidence="1 2" key="1">
    <citation type="submission" date="2009-07" db="EMBL/GenBank/DDBJ databases">
        <authorList>
            <person name="Madupu R."/>
            <person name="Sebastian Y."/>
            <person name="Durkin A.S."/>
            <person name="Torralba M."/>
            <person name="Methe B."/>
            <person name="Sutton G.G."/>
            <person name="Strausberg R.L."/>
            <person name="Nelson K.E."/>
        </authorList>
    </citation>
    <scope>NUCLEOTIDE SEQUENCE [LARGE SCALE GENOMIC DNA]</scope>
    <source>
        <strain evidence="1 2">RM3268</strain>
    </source>
</reference>
<keyword evidence="2" id="KW-1185">Reference proteome</keyword>